<protein>
    <recommendedName>
        <fullName evidence="3">Methyltransferase domain-containing protein</fullName>
    </recommendedName>
</protein>
<organism evidence="1 2">
    <name type="scientific">Pseudodesulfovibrio karagichevae</name>
    <dbReference type="NCBI Taxonomy" id="3239305"/>
    <lineage>
        <taxon>Bacteria</taxon>
        <taxon>Pseudomonadati</taxon>
        <taxon>Thermodesulfobacteriota</taxon>
        <taxon>Desulfovibrionia</taxon>
        <taxon>Desulfovibrionales</taxon>
        <taxon>Desulfovibrionaceae</taxon>
    </lineage>
</organism>
<dbReference type="InterPro" id="IPR008928">
    <property type="entry name" value="6-hairpin_glycosidase_sf"/>
</dbReference>
<sequence length="685" mass="74733">MTIDSTRPNHSAAPVPDGLRVNLCCGTNLLPGYVNLDVNPPADIVIDLDEKLLPFPDASVRHLVCISAINYLARERAAEVVADVHRVLVPGGIARFAVQDLRELVSHYLQGDAFYAEKLPDGRDRFPGATFGDKLNEFFGGFRAGTKRCRHVYDFQSLSLLFSQAGFDSIRRMEYRESAIPGIEAIDNRPEQMFFLEAVKSRDLAELAGAERDKGIGLFAAGEKDRGWQHVLRSLELNPADALAALTALGVVRGTGRPADGIRLIDDFVAAGGEDERVTGLRAEFERKAACADPEREAEVRTRLDRFDVQAETGLQGTDEEHLAACFDWFESARLAAPDRGIPAFYDPMSASYGFSYPEVTGYIAATYAAAARLPGRAGLLDAAKALGQWELDIQSPLGGAGESLGFYHPRPRVFNTGQVMLGWLALHEALHDDRFLEAAVRAAYFTTLALDGEGKWARYVYAGPRTYKSRVVWALLETARRSSGPRFRTAAEQATRWILSKAHDNGFFDETSLGDPGRPWTHLTGYLLTGLEKSLGYEEADIPHDKIVSLLTRAARNIQAALATPEPGAPCLPGLPGTLDARFRSEDAWSCLTGNAQIAFFLMRMSLRLGDEGMNEAAGALVDGLKRLQLTGAQLEPGLRGGLFGSWPAGGNYCPYVLPSWGIKFFADALLARMLPPEALGLLG</sequence>
<dbReference type="SUPFAM" id="SSF48208">
    <property type="entry name" value="Six-hairpin glycosidases"/>
    <property type="match status" value="1"/>
</dbReference>
<gene>
    <name evidence="1" type="ORF">AB6M95_07140</name>
</gene>
<dbReference type="Proteomes" id="UP001568698">
    <property type="component" value="Unassembled WGS sequence"/>
</dbReference>
<dbReference type="EMBL" id="JBGLYH010000014">
    <property type="protein sequence ID" value="MEZ7196518.1"/>
    <property type="molecule type" value="Genomic_DNA"/>
</dbReference>
<accession>A0ABV4K0N2</accession>
<dbReference type="InterPro" id="IPR029063">
    <property type="entry name" value="SAM-dependent_MTases_sf"/>
</dbReference>
<proteinExistence type="predicted"/>
<dbReference type="RefSeq" id="WP_371386053.1">
    <property type="nucleotide sequence ID" value="NZ_JBGLYH010000014.1"/>
</dbReference>
<evidence type="ECO:0000313" key="2">
    <source>
        <dbReference type="Proteomes" id="UP001568698"/>
    </source>
</evidence>
<keyword evidence="2" id="KW-1185">Reference proteome</keyword>
<comment type="caution">
    <text evidence="1">The sequence shown here is derived from an EMBL/GenBank/DDBJ whole genome shotgun (WGS) entry which is preliminary data.</text>
</comment>
<dbReference type="SUPFAM" id="SSF53335">
    <property type="entry name" value="S-adenosyl-L-methionine-dependent methyltransferases"/>
    <property type="match status" value="1"/>
</dbReference>
<evidence type="ECO:0008006" key="3">
    <source>
        <dbReference type="Google" id="ProtNLM"/>
    </source>
</evidence>
<name>A0ABV4K0N2_9BACT</name>
<dbReference type="Gene3D" id="3.40.50.150">
    <property type="entry name" value="Vaccinia Virus protein VP39"/>
    <property type="match status" value="1"/>
</dbReference>
<evidence type="ECO:0000313" key="1">
    <source>
        <dbReference type="EMBL" id="MEZ7196518.1"/>
    </source>
</evidence>
<reference evidence="1 2" key="1">
    <citation type="submission" date="2024-08" db="EMBL/GenBank/DDBJ databases">
        <title>Sulfate-reducing bacteria isolated from formation water of the oil field in Kazakhstan and description of Pseudodesulfovibrio sp.</title>
        <authorList>
            <person name="Bidzhieva S.K."/>
            <person name="Tourova T.P."/>
            <person name="Grouzdev D.S."/>
            <person name="Beletsky A.V."/>
            <person name="Sokolova D.S."/>
            <person name="Samigullina S.R."/>
            <person name="Poltaraus A.B."/>
            <person name="Avtukh A.N."/>
            <person name="Tereshina V.M."/>
            <person name="Zhaparov N.S."/>
            <person name="Mardanov A.V."/>
            <person name="Nazina T.N."/>
        </authorList>
    </citation>
    <scope>NUCLEOTIDE SEQUENCE [LARGE SCALE GENOMIC DNA]</scope>
    <source>
        <strain evidence="1 2">9FUS</strain>
    </source>
</reference>